<gene>
    <name evidence="2" type="ORF">D910_09629</name>
    <name evidence="1" type="ORF">YQE_08758</name>
</gene>
<dbReference type="HOGENOM" id="CLU_1090957_0_0_1"/>
<dbReference type="EMBL" id="KB741037">
    <property type="protein sequence ID" value="ENN74639.1"/>
    <property type="molecule type" value="Genomic_DNA"/>
</dbReference>
<accession>N6T3C8</accession>
<feature type="non-terminal residue" evidence="1">
    <location>
        <position position="1"/>
    </location>
</feature>
<dbReference type="OrthoDB" id="10057935at2759"/>
<reference evidence="1 3" key="1">
    <citation type="journal article" date="2013" name="Genome Biol.">
        <title>Draft genome of the mountain pine beetle, Dendroctonus ponderosae Hopkins, a major forest pest.</title>
        <authorList>
            <person name="Keeling C.I."/>
            <person name="Yuen M.M."/>
            <person name="Liao N.Y."/>
            <person name="Docking T.R."/>
            <person name="Chan S.K."/>
            <person name="Taylor G.A."/>
            <person name="Palmquist D.L."/>
            <person name="Jackman S.D."/>
            <person name="Nguyen A."/>
            <person name="Li M."/>
            <person name="Henderson H."/>
            <person name="Janes J.K."/>
            <person name="Zhao Y."/>
            <person name="Pandoh P."/>
            <person name="Moore R."/>
            <person name="Sperling F.A."/>
            <person name="Huber D.P."/>
            <person name="Birol I."/>
            <person name="Jones S.J."/>
            <person name="Bohlmann J."/>
        </authorList>
    </citation>
    <scope>NUCLEOTIDE SEQUENCE</scope>
</reference>
<protein>
    <submittedName>
        <fullName evidence="1">Uncharacterized protein</fullName>
    </submittedName>
</protein>
<proteinExistence type="predicted"/>
<dbReference type="EMBL" id="KB632319">
    <property type="protein sequence ID" value="ERL92312.1"/>
    <property type="molecule type" value="Genomic_DNA"/>
</dbReference>
<dbReference type="InterPro" id="IPR027901">
    <property type="entry name" value="CFAP90"/>
</dbReference>
<sequence>MPKATWLTPTASLKNREEVWSRIENNGWSVMGDLHKPQLRSNNLFTIVGVDNNRPSIMKDIKIVQPSSVCVTYYGKSLLFILLLVYYTGSVAYSTNQSVTVTYKLSSKKYFLFASADASHSCLQNFMEQIFSTTAYSKTIEMSLDPQITYFNNHQKHSRMLEYDHYFAFTKTFPIWDPKKPKDNTRYLPNIRENIFQQEKNKPVPALTSLTYGRPTLSTYDEVETAFKRSCATADFYRKKGVLQVEAKEEKQENP</sequence>
<evidence type="ECO:0000313" key="3">
    <source>
        <dbReference type="Proteomes" id="UP000030742"/>
    </source>
</evidence>
<dbReference type="Proteomes" id="UP000030742">
    <property type="component" value="Unassembled WGS sequence"/>
</dbReference>
<dbReference type="AlphaFoldDB" id="N6T3C8"/>
<dbReference type="Pfam" id="PF15074">
    <property type="entry name" value="CFAP90"/>
    <property type="match status" value="1"/>
</dbReference>
<evidence type="ECO:0000313" key="2">
    <source>
        <dbReference type="EMBL" id="ERL92312.1"/>
    </source>
</evidence>
<organism evidence="1">
    <name type="scientific">Dendroctonus ponderosae</name>
    <name type="common">Mountain pine beetle</name>
    <dbReference type="NCBI Taxonomy" id="77166"/>
    <lineage>
        <taxon>Eukaryota</taxon>
        <taxon>Metazoa</taxon>
        <taxon>Ecdysozoa</taxon>
        <taxon>Arthropoda</taxon>
        <taxon>Hexapoda</taxon>
        <taxon>Insecta</taxon>
        <taxon>Pterygota</taxon>
        <taxon>Neoptera</taxon>
        <taxon>Endopterygota</taxon>
        <taxon>Coleoptera</taxon>
        <taxon>Polyphaga</taxon>
        <taxon>Cucujiformia</taxon>
        <taxon>Curculionidae</taxon>
        <taxon>Scolytinae</taxon>
        <taxon>Dendroctonus</taxon>
    </lineage>
</organism>
<evidence type="ECO:0000313" key="1">
    <source>
        <dbReference type="EMBL" id="ENN74639.1"/>
    </source>
</evidence>
<name>N6T3C8_DENPD</name>